<dbReference type="Gene3D" id="2.120.10.30">
    <property type="entry name" value="TolB, C-terminal domain"/>
    <property type="match status" value="2"/>
</dbReference>
<dbReference type="CDD" id="cd14951">
    <property type="entry name" value="NHL-2_like"/>
    <property type="match status" value="1"/>
</dbReference>
<gene>
    <name evidence="5" type="ORF">AVDCRST_MAG63-1556</name>
</gene>
<dbReference type="InterPro" id="IPR045302">
    <property type="entry name" value="NHL2_NHL_rpt_dom"/>
</dbReference>
<dbReference type="InterPro" id="IPR011042">
    <property type="entry name" value="6-blade_b-propeller_TolB-like"/>
</dbReference>
<dbReference type="AlphaFoldDB" id="A0A6J4H2B2"/>
<name>A0A6J4H2B2_9BACT</name>
<evidence type="ECO:0000256" key="3">
    <source>
        <dbReference type="SAM" id="SignalP"/>
    </source>
</evidence>
<dbReference type="InterPro" id="IPR013766">
    <property type="entry name" value="Thioredoxin_domain"/>
</dbReference>
<protein>
    <recommendedName>
        <fullName evidence="4">Thioredoxin domain-containing protein</fullName>
    </recommendedName>
</protein>
<dbReference type="SUPFAM" id="SSF52833">
    <property type="entry name" value="Thioredoxin-like"/>
    <property type="match status" value="1"/>
</dbReference>
<evidence type="ECO:0000256" key="1">
    <source>
        <dbReference type="ARBA" id="ARBA00022737"/>
    </source>
</evidence>
<evidence type="ECO:0000256" key="2">
    <source>
        <dbReference type="SAM" id="MobiDB-lite"/>
    </source>
</evidence>
<dbReference type="Pfam" id="PF13905">
    <property type="entry name" value="Thioredoxin_8"/>
    <property type="match status" value="1"/>
</dbReference>
<dbReference type="InterPro" id="IPR036249">
    <property type="entry name" value="Thioredoxin-like_sf"/>
</dbReference>
<feature type="domain" description="Thioredoxin" evidence="4">
    <location>
        <begin position="41"/>
        <end position="188"/>
    </location>
</feature>
<proteinExistence type="predicted"/>
<keyword evidence="1" id="KW-0677">Repeat</keyword>
<dbReference type="SUPFAM" id="SSF101898">
    <property type="entry name" value="NHL repeat"/>
    <property type="match status" value="1"/>
</dbReference>
<sequence>MESDSFTRMRRQRLTLALSLLSPPLAATLLSAGSPASAQSPSGGPPAPEFPQDPSVWLNTGGRPLSLRGLKGHLVLLDFWTYGCINCMHILPDLKRLERKYAKELVVIGVHSAKFDNEDETPNIKNALLRYNIEHPILNDVGMKMWQAYGVNAWPTFVLIDPAGNVVGAVSGEGNYNVLDQTIGKVAREFRAAGKLNATPVRFALEAAKTPATPLWYPGKVLADAALGRLFVADSNHNRIVIADLEGNVHAVAGTGVAGLEDGPFDRATFRNPQGMALRKGPDGAPTLLVADTNNHSIRALDLKTGIVKTIAGTGRQAPWRSTGGRGTRAALASPWDLLLLGDTLYIAMAGPHQIWAMDLSSGRVGVFAGSGREARTDGSRAAAAFAQPSGLATDGKTLFIADSEISAIRAVDLPQTGDKVRTLAGGDLFDFGDRDGTGLSVRLQHPLGVEYVNGVLYVADTYNHKIKTIEPATGRTQTWLGGGQGSRDGKQAQFYEPGGLSHAGGKLYVADTNNHRVRVVDVATRTATTLALKNLPAALPAEPERPVRPIAAGKDTITLPAATLAPNARGELVLDVVLPARHKLNPGSPQRVEARVEGQGLALARNTVPSSEFTLPLRLPFTSGAVGTSGAALVTATVFYCSEAETVCKLKTLRFRAPYTVADGGGTNLTLRAPVAGAAPGN</sequence>
<dbReference type="PANTHER" id="PTHR46388">
    <property type="entry name" value="NHL REPEAT-CONTAINING PROTEIN 2"/>
    <property type="match status" value="1"/>
</dbReference>
<organism evidence="5">
    <name type="scientific">uncultured Armatimonadetes bacterium</name>
    <dbReference type="NCBI Taxonomy" id="157466"/>
    <lineage>
        <taxon>Bacteria</taxon>
        <taxon>Bacillati</taxon>
        <taxon>Armatimonadota</taxon>
        <taxon>environmental samples</taxon>
    </lineage>
</organism>
<dbReference type="PANTHER" id="PTHR46388:SF2">
    <property type="entry name" value="NHL REPEAT-CONTAINING PROTEIN 2"/>
    <property type="match status" value="1"/>
</dbReference>
<evidence type="ECO:0000313" key="5">
    <source>
        <dbReference type="EMBL" id="CAA9211035.1"/>
    </source>
</evidence>
<dbReference type="InterPro" id="IPR012336">
    <property type="entry name" value="Thioredoxin-like_fold"/>
</dbReference>
<keyword evidence="3" id="KW-0732">Signal</keyword>
<dbReference type="EMBL" id="CADCTO010000001">
    <property type="protein sequence ID" value="CAA9211035.1"/>
    <property type="molecule type" value="Genomic_DNA"/>
</dbReference>
<feature type="region of interest" description="Disordered" evidence="2">
    <location>
        <begin position="32"/>
        <end position="55"/>
    </location>
</feature>
<dbReference type="Gene3D" id="3.40.30.10">
    <property type="entry name" value="Glutaredoxin"/>
    <property type="match status" value="1"/>
</dbReference>
<reference evidence="5" key="1">
    <citation type="submission" date="2020-02" db="EMBL/GenBank/DDBJ databases">
        <authorList>
            <person name="Meier V. D."/>
        </authorList>
    </citation>
    <scope>NUCLEOTIDE SEQUENCE</scope>
    <source>
        <strain evidence="5">AVDCRST_MAG63</strain>
    </source>
</reference>
<feature type="signal peptide" evidence="3">
    <location>
        <begin position="1"/>
        <end position="38"/>
    </location>
</feature>
<dbReference type="Pfam" id="PF01436">
    <property type="entry name" value="NHL"/>
    <property type="match status" value="1"/>
</dbReference>
<accession>A0A6J4H2B2</accession>
<dbReference type="PROSITE" id="PS51352">
    <property type="entry name" value="THIOREDOXIN_2"/>
    <property type="match status" value="1"/>
</dbReference>
<feature type="chain" id="PRO_5026798946" description="Thioredoxin domain-containing protein" evidence="3">
    <location>
        <begin position="39"/>
        <end position="683"/>
    </location>
</feature>
<dbReference type="InterPro" id="IPR001258">
    <property type="entry name" value="NHL_repeat"/>
</dbReference>
<evidence type="ECO:0000259" key="4">
    <source>
        <dbReference type="PROSITE" id="PS51352"/>
    </source>
</evidence>
<feature type="compositionally biased region" description="Low complexity" evidence="2">
    <location>
        <begin position="32"/>
        <end position="42"/>
    </location>
</feature>